<feature type="compositionally biased region" description="Polar residues" evidence="1">
    <location>
        <begin position="130"/>
        <end position="140"/>
    </location>
</feature>
<feature type="region of interest" description="Disordered" evidence="1">
    <location>
        <begin position="110"/>
        <end position="140"/>
    </location>
</feature>
<name>A0AAV2GA93_9ROSI</name>
<dbReference type="Proteomes" id="UP001497516">
    <property type="component" value="Chromosome 8"/>
</dbReference>
<proteinExistence type="predicted"/>
<dbReference type="AlphaFoldDB" id="A0AAV2GA93"/>
<dbReference type="EMBL" id="OZ034821">
    <property type="protein sequence ID" value="CAL1407628.1"/>
    <property type="molecule type" value="Genomic_DNA"/>
</dbReference>
<protein>
    <submittedName>
        <fullName evidence="2">Uncharacterized protein</fullName>
    </submittedName>
</protein>
<evidence type="ECO:0000256" key="1">
    <source>
        <dbReference type="SAM" id="MobiDB-lite"/>
    </source>
</evidence>
<keyword evidence="3" id="KW-1185">Reference proteome</keyword>
<gene>
    <name evidence="2" type="ORF">LTRI10_LOCUS47286</name>
</gene>
<reference evidence="2 3" key="1">
    <citation type="submission" date="2024-04" db="EMBL/GenBank/DDBJ databases">
        <authorList>
            <person name="Fracassetti M."/>
        </authorList>
    </citation>
    <scope>NUCLEOTIDE SEQUENCE [LARGE SCALE GENOMIC DNA]</scope>
</reference>
<evidence type="ECO:0000313" key="3">
    <source>
        <dbReference type="Proteomes" id="UP001497516"/>
    </source>
</evidence>
<organism evidence="2 3">
    <name type="scientific">Linum trigynum</name>
    <dbReference type="NCBI Taxonomy" id="586398"/>
    <lineage>
        <taxon>Eukaryota</taxon>
        <taxon>Viridiplantae</taxon>
        <taxon>Streptophyta</taxon>
        <taxon>Embryophyta</taxon>
        <taxon>Tracheophyta</taxon>
        <taxon>Spermatophyta</taxon>
        <taxon>Magnoliopsida</taxon>
        <taxon>eudicotyledons</taxon>
        <taxon>Gunneridae</taxon>
        <taxon>Pentapetalae</taxon>
        <taxon>rosids</taxon>
        <taxon>fabids</taxon>
        <taxon>Malpighiales</taxon>
        <taxon>Linaceae</taxon>
        <taxon>Linum</taxon>
    </lineage>
</organism>
<feature type="compositionally biased region" description="Basic and acidic residues" evidence="1">
    <location>
        <begin position="110"/>
        <end position="125"/>
    </location>
</feature>
<sequence length="140" mass="15368">MRKLGFMRKTDDCKPGIPLGSADATVAASDQVSHPDGLGVSEVLLGATEQREGSGRRTASESPRLFCFLSHHCPICSLPQPPSLHHTPHSGEVPKNYRAEGITCDLKERRIERDKERRSKYEGGFEGHVSISSSLPSSQW</sequence>
<accession>A0AAV2GA93</accession>
<evidence type="ECO:0000313" key="2">
    <source>
        <dbReference type="EMBL" id="CAL1407628.1"/>
    </source>
</evidence>